<protein>
    <recommendedName>
        <fullName evidence="3">F-box associated interaction domain-containing protein</fullName>
    </recommendedName>
</protein>
<reference evidence="1" key="1">
    <citation type="journal article" date="2017" name="Nature">
        <title>The sunflower genome provides insights into oil metabolism, flowering and Asterid evolution.</title>
        <authorList>
            <person name="Badouin H."/>
            <person name="Gouzy J."/>
            <person name="Grassa C.J."/>
            <person name="Murat F."/>
            <person name="Staton S.E."/>
            <person name="Cottret L."/>
            <person name="Lelandais-Briere C."/>
            <person name="Owens G.L."/>
            <person name="Carrere S."/>
            <person name="Mayjonade B."/>
            <person name="Legrand L."/>
            <person name="Gill N."/>
            <person name="Kane N.C."/>
            <person name="Bowers J.E."/>
            <person name="Hubner S."/>
            <person name="Bellec A."/>
            <person name="Berard A."/>
            <person name="Berges H."/>
            <person name="Blanchet N."/>
            <person name="Boniface M.C."/>
            <person name="Brunel D."/>
            <person name="Catrice O."/>
            <person name="Chaidir N."/>
            <person name="Claudel C."/>
            <person name="Donnadieu C."/>
            <person name="Faraut T."/>
            <person name="Fievet G."/>
            <person name="Helmstetter N."/>
            <person name="King M."/>
            <person name="Knapp S.J."/>
            <person name="Lai Z."/>
            <person name="Le Paslier M.C."/>
            <person name="Lippi Y."/>
            <person name="Lorenzon L."/>
            <person name="Mandel J.R."/>
            <person name="Marage G."/>
            <person name="Marchand G."/>
            <person name="Marquand E."/>
            <person name="Bret-Mestries E."/>
            <person name="Morien E."/>
            <person name="Nambeesan S."/>
            <person name="Nguyen T."/>
            <person name="Pegot-Espagnet P."/>
            <person name="Pouilly N."/>
            <person name="Raftis F."/>
            <person name="Sallet E."/>
            <person name="Schiex T."/>
            <person name="Thomas J."/>
            <person name="Vandecasteele C."/>
            <person name="Vares D."/>
            <person name="Vear F."/>
            <person name="Vautrin S."/>
            <person name="Crespi M."/>
            <person name="Mangin B."/>
            <person name="Burke J.M."/>
            <person name="Salse J."/>
            <person name="Munos S."/>
            <person name="Vincourt P."/>
            <person name="Rieseberg L.H."/>
            <person name="Langlade N.B."/>
        </authorList>
    </citation>
    <scope>NUCLEOTIDE SEQUENCE</scope>
    <source>
        <tissue evidence="1">Leaves</tissue>
    </source>
</reference>
<dbReference type="Proteomes" id="UP000215914">
    <property type="component" value="Unassembled WGS sequence"/>
</dbReference>
<sequence length="161" mass="18375">MDDDSLGFCVDSAGDYKIVHIKRIHFRLTVNIRSFSEGSWSTPRFLIYSPYDIAIYSWSVGTFCENSLYFVLTKFWCMGNTAVLRLDVESKVIENLGYPDTLSVESIGQLVTIRDELHMLVSIGMCSVDVQLWRLQNDIWSKVVSFLPCVFMPLMIGSSVH</sequence>
<name>A0A9K3P2K9_HELAN</name>
<proteinExistence type="predicted"/>
<evidence type="ECO:0008006" key="3">
    <source>
        <dbReference type="Google" id="ProtNLM"/>
    </source>
</evidence>
<dbReference type="Gramene" id="mRNA:HanXRQr2_Chr01g0009531">
    <property type="protein sequence ID" value="CDS:HanXRQr2_Chr01g0009531.1"/>
    <property type="gene ID" value="HanXRQr2_Chr01g0009531"/>
</dbReference>
<comment type="caution">
    <text evidence="1">The sequence shown here is derived from an EMBL/GenBank/DDBJ whole genome shotgun (WGS) entry which is preliminary data.</text>
</comment>
<organism evidence="1 2">
    <name type="scientific">Helianthus annuus</name>
    <name type="common">Common sunflower</name>
    <dbReference type="NCBI Taxonomy" id="4232"/>
    <lineage>
        <taxon>Eukaryota</taxon>
        <taxon>Viridiplantae</taxon>
        <taxon>Streptophyta</taxon>
        <taxon>Embryophyta</taxon>
        <taxon>Tracheophyta</taxon>
        <taxon>Spermatophyta</taxon>
        <taxon>Magnoliopsida</taxon>
        <taxon>eudicotyledons</taxon>
        <taxon>Gunneridae</taxon>
        <taxon>Pentapetalae</taxon>
        <taxon>asterids</taxon>
        <taxon>campanulids</taxon>
        <taxon>Asterales</taxon>
        <taxon>Asteraceae</taxon>
        <taxon>Asteroideae</taxon>
        <taxon>Heliantheae alliance</taxon>
        <taxon>Heliantheae</taxon>
        <taxon>Helianthus</taxon>
    </lineage>
</organism>
<reference evidence="1" key="2">
    <citation type="submission" date="2020-06" db="EMBL/GenBank/DDBJ databases">
        <title>Helianthus annuus Genome sequencing and assembly Release 2.</title>
        <authorList>
            <person name="Gouzy J."/>
            <person name="Langlade N."/>
            <person name="Munos S."/>
        </authorList>
    </citation>
    <scope>NUCLEOTIDE SEQUENCE</scope>
    <source>
        <tissue evidence="1">Leaves</tissue>
    </source>
</reference>
<keyword evidence="2" id="KW-1185">Reference proteome</keyword>
<dbReference type="AlphaFoldDB" id="A0A9K3P2K9"/>
<evidence type="ECO:0000313" key="2">
    <source>
        <dbReference type="Proteomes" id="UP000215914"/>
    </source>
</evidence>
<accession>A0A9K3P2K9</accession>
<dbReference type="EMBL" id="MNCJ02000316">
    <property type="protein sequence ID" value="KAF5821075.1"/>
    <property type="molecule type" value="Genomic_DNA"/>
</dbReference>
<gene>
    <name evidence="1" type="ORF">HanXRQr2_Chr01g0009531</name>
</gene>
<evidence type="ECO:0000313" key="1">
    <source>
        <dbReference type="EMBL" id="KAF5821075.1"/>
    </source>
</evidence>